<protein>
    <recommendedName>
        <fullName evidence="3">Transposase</fullName>
    </recommendedName>
</protein>
<reference evidence="1 2" key="1">
    <citation type="submission" date="2021-03" db="EMBL/GenBank/DDBJ databases">
        <title>Antimicrobial resistance genes in bacteria isolated from Japanese honey, and their potential for conferring macrolide and lincosamide resistance in the American foulbrood pathogen Paenibacillus larvae.</title>
        <authorList>
            <person name="Okamoto M."/>
            <person name="Kumagai M."/>
            <person name="Kanamori H."/>
            <person name="Takamatsu D."/>
        </authorList>
    </citation>
    <scope>NUCLEOTIDE SEQUENCE [LARGE SCALE GENOMIC DNA]</scope>
    <source>
        <strain evidence="1 2">J21TS7</strain>
    </source>
</reference>
<comment type="caution">
    <text evidence="1">The sequence shown here is derived from an EMBL/GenBank/DDBJ whole genome shotgun (WGS) entry which is preliminary data.</text>
</comment>
<evidence type="ECO:0008006" key="3">
    <source>
        <dbReference type="Google" id="ProtNLM"/>
    </source>
</evidence>
<name>A0ABQ4L9B1_9BACL</name>
<proteinExistence type="predicted"/>
<organism evidence="1 2">
    <name type="scientific">Paenibacillus cineris</name>
    <dbReference type="NCBI Taxonomy" id="237530"/>
    <lineage>
        <taxon>Bacteria</taxon>
        <taxon>Bacillati</taxon>
        <taxon>Bacillota</taxon>
        <taxon>Bacilli</taxon>
        <taxon>Bacillales</taxon>
        <taxon>Paenibacillaceae</taxon>
        <taxon>Paenibacillus</taxon>
    </lineage>
</organism>
<dbReference type="Proteomes" id="UP000676601">
    <property type="component" value="Unassembled WGS sequence"/>
</dbReference>
<evidence type="ECO:0000313" key="1">
    <source>
        <dbReference type="EMBL" id="GIO52860.1"/>
    </source>
</evidence>
<keyword evidence="2" id="KW-1185">Reference proteome</keyword>
<evidence type="ECO:0000313" key="2">
    <source>
        <dbReference type="Proteomes" id="UP000676601"/>
    </source>
</evidence>
<accession>A0ABQ4L9B1</accession>
<dbReference type="EMBL" id="BORU01000001">
    <property type="protein sequence ID" value="GIO52860.1"/>
    <property type="molecule type" value="Genomic_DNA"/>
</dbReference>
<gene>
    <name evidence="1" type="ORF">J21TS7_11780</name>
</gene>
<sequence>MIWADAKVVIIQGRSGRYPRFVHGYRSGYCRLRAALNKKEVLLWEDLQLSALSVVVDFGPNIF</sequence>